<reference evidence="2 4" key="1">
    <citation type="submission" date="2016-07" db="EMBL/GenBank/DDBJ databases">
        <authorList>
            <person name="Jeong J.-J."/>
            <person name="Kim D.W."/>
            <person name="Sang M.K."/>
            <person name="Choi I.-G."/>
            <person name="Kim K.D."/>
        </authorList>
    </citation>
    <scope>NUCLEOTIDE SEQUENCE [LARGE SCALE GENOMIC DNA]</scope>
    <source>
        <strain evidence="2 4">C-26</strain>
    </source>
</reference>
<sequence length="137" mass="15823">MFTKGNKFEDERGVIRFNNDFDASAVKRIYIIENANINFVRGWQGHAIEQRWFSCIKGSFRIAVIEVDDFDNPSQNLEVQYYDLNPETLDFLHIKAGCITAIKAAEEGSKLLVLANYGLGEIKDEYRFPLNHFNIKL</sequence>
<reference evidence="3 5" key="2">
    <citation type="submission" date="2016-11" db="EMBL/GenBank/DDBJ databases">
        <authorList>
            <person name="Jaros S."/>
            <person name="Januszkiewicz K."/>
            <person name="Wedrychowicz H."/>
        </authorList>
    </citation>
    <scope>NUCLEOTIDE SEQUENCE [LARGE SCALE GENOMIC DNA]</scope>
    <source>
        <strain evidence="3 5">DSM 27621</strain>
    </source>
</reference>
<evidence type="ECO:0000313" key="4">
    <source>
        <dbReference type="Proteomes" id="UP000093508"/>
    </source>
</evidence>
<dbReference type="Proteomes" id="UP000093508">
    <property type="component" value="Unassembled WGS sequence"/>
</dbReference>
<dbReference type="RefSeq" id="WP_066700196.1">
    <property type="nucleotide sequence ID" value="NZ_FRBM01000007.1"/>
</dbReference>
<dbReference type="Gene3D" id="2.60.120.10">
    <property type="entry name" value="Jelly Rolls"/>
    <property type="match status" value="1"/>
</dbReference>
<dbReference type="EMBL" id="FRBM01000007">
    <property type="protein sequence ID" value="SHL89775.1"/>
    <property type="molecule type" value="Genomic_DNA"/>
</dbReference>
<keyword evidence="4" id="KW-1185">Reference proteome</keyword>
<dbReference type="Pfam" id="PF05523">
    <property type="entry name" value="FdtA"/>
    <property type="match status" value="1"/>
</dbReference>
<evidence type="ECO:0000313" key="5">
    <source>
        <dbReference type="Proteomes" id="UP000184069"/>
    </source>
</evidence>
<evidence type="ECO:0000313" key="2">
    <source>
        <dbReference type="EMBL" id="OCA69875.1"/>
    </source>
</evidence>
<dbReference type="SUPFAM" id="SSF51182">
    <property type="entry name" value="RmlC-like cupins"/>
    <property type="match status" value="1"/>
</dbReference>
<dbReference type="EMBL" id="MAYF01000356">
    <property type="protein sequence ID" value="OCA69875.1"/>
    <property type="molecule type" value="Genomic_DNA"/>
</dbReference>
<gene>
    <name evidence="2" type="ORF">BBH99_03550</name>
    <name evidence="3" type="ORF">SAMN05444407_107137</name>
</gene>
<dbReference type="Proteomes" id="UP000184069">
    <property type="component" value="Unassembled WGS sequence"/>
</dbReference>
<evidence type="ECO:0000313" key="3">
    <source>
        <dbReference type="EMBL" id="SHL89775.1"/>
    </source>
</evidence>
<dbReference type="InterPro" id="IPR008894">
    <property type="entry name" value="QdtA_cupin_dom"/>
</dbReference>
<dbReference type="STRING" id="1423959.SAMN05444407_107137"/>
<evidence type="ECO:0000259" key="1">
    <source>
        <dbReference type="Pfam" id="PF05523"/>
    </source>
</evidence>
<organism evidence="3 5">
    <name type="scientific">Chryseobacterium contaminans</name>
    <dbReference type="NCBI Taxonomy" id="1423959"/>
    <lineage>
        <taxon>Bacteria</taxon>
        <taxon>Pseudomonadati</taxon>
        <taxon>Bacteroidota</taxon>
        <taxon>Flavobacteriia</taxon>
        <taxon>Flavobacteriales</taxon>
        <taxon>Weeksellaceae</taxon>
        <taxon>Chryseobacterium group</taxon>
        <taxon>Chryseobacterium</taxon>
    </lineage>
</organism>
<name>A0A1M7EDB4_9FLAO</name>
<protein>
    <submittedName>
        <fullName evidence="2">Sugar epimerase</fullName>
    </submittedName>
    <submittedName>
        <fullName evidence="3">WxcM-like, C-terminal</fullName>
    </submittedName>
</protein>
<feature type="domain" description="Sugar 3,4-ketoisomerase QdtA cupin" evidence="1">
    <location>
        <begin position="7"/>
        <end position="117"/>
    </location>
</feature>
<accession>A0A1M7EDB4</accession>
<dbReference type="AlphaFoldDB" id="A0A1M7EDB4"/>
<dbReference type="InterPro" id="IPR014710">
    <property type="entry name" value="RmlC-like_jellyroll"/>
</dbReference>
<proteinExistence type="predicted"/>
<dbReference type="OrthoDB" id="826649at2"/>
<dbReference type="InterPro" id="IPR011051">
    <property type="entry name" value="RmlC_Cupin_sf"/>
</dbReference>